<gene>
    <name evidence="2" type="ORF">A0H81_10585</name>
</gene>
<dbReference type="OrthoDB" id="2749026at2759"/>
<dbReference type="InterPro" id="IPR010730">
    <property type="entry name" value="HET"/>
</dbReference>
<evidence type="ECO:0000313" key="3">
    <source>
        <dbReference type="Proteomes" id="UP000092993"/>
    </source>
</evidence>
<organism evidence="2 3">
    <name type="scientific">Grifola frondosa</name>
    <name type="common">Maitake</name>
    <name type="synonym">Polyporus frondosus</name>
    <dbReference type="NCBI Taxonomy" id="5627"/>
    <lineage>
        <taxon>Eukaryota</taxon>
        <taxon>Fungi</taxon>
        <taxon>Dikarya</taxon>
        <taxon>Basidiomycota</taxon>
        <taxon>Agaricomycotina</taxon>
        <taxon>Agaricomycetes</taxon>
        <taxon>Polyporales</taxon>
        <taxon>Grifolaceae</taxon>
        <taxon>Grifola</taxon>
    </lineage>
</organism>
<comment type="caution">
    <text evidence="2">The sequence shown here is derived from an EMBL/GenBank/DDBJ whole genome shotgun (WGS) entry which is preliminary data.</text>
</comment>
<name>A0A1C7M4A2_GRIFR</name>
<proteinExistence type="predicted"/>
<dbReference type="PANTHER" id="PTHR10622:SF10">
    <property type="entry name" value="HET DOMAIN-CONTAINING PROTEIN"/>
    <property type="match status" value="1"/>
</dbReference>
<reference evidence="2 3" key="1">
    <citation type="submission" date="2016-03" db="EMBL/GenBank/DDBJ databases">
        <title>Whole genome sequencing of Grifola frondosa 9006-11.</title>
        <authorList>
            <person name="Min B."/>
            <person name="Park H."/>
            <person name="Kim J.-G."/>
            <person name="Cho H."/>
            <person name="Oh Y.-L."/>
            <person name="Kong W.-S."/>
            <person name="Choi I.-G."/>
        </authorList>
    </citation>
    <scope>NUCLEOTIDE SEQUENCE [LARGE SCALE GENOMIC DNA]</scope>
    <source>
        <strain evidence="2 3">9006-11</strain>
    </source>
</reference>
<dbReference type="PANTHER" id="PTHR10622">
    <property type="entry name" value="HET DOMAIN-CONTAINING PROTEIN"/>
    <property type="match status" value="1"/>
</dbReference>
<feature type="domain" description="Heterokaryon incompatibility" evidence="1">
    <location>
        <begin position="23"/>
        <end position="113"/>
    </location>
</feature>
<accession>A0A1C7M4A2</accession>
<dbReference type="EMBL" id="LUGG01000015">
    <property type="protein sequence ID" value="OBZ69924.1"/>
    <property type="molecule type" value="Genomic_DNA"/>
</dbReference>
<dbReference type="OMA" id="SHRWRNE"/>
<dbReference type="AlphaFoldDB" id="A0A1C7M4A2"/>
<evidence type="ECO:0000313" key="2">
    <source>
        <dbReference type="EMBL" id="OBZ69924.1"/>
    </source>
</evidence>
<dbReference type="Proteomes" id="UP000092993">
    <property type="component" value="Unassembled WGS sequence"/>
</dbReference>
<protein>
    <recommendedName>
        <fullName evidence="1">Heterokaryon incompatibility domain-containing protein</fullName>
    </recommendedName>
</protein>
<sequence length="204" mass="23776">MRLIHTARIELVEYTSPSTFPRYAILSHRWRNEEVLLHNIQEPDVVKTMEGYSKIISCCTQARLDGYDWVWIDTCCIDKTSSSELSEAINSMYMWYSKSEVCYAFLDDVRSDEDPKSEGSSFRRSTWFKRGWTLQELIAPSSVVFFAGDWVDIGTRTSLAYTIEDITRIEHSVLWSLPKTVSIARRMSWASNRETTREEDQATR</sequence>
<dbReference type="STRING" id="5627.A0A1C7M4A2"/>
<keyword evidence="3" id="KW-1185">Reference proteome</keyword>
<evidence type="ECO:0000259" key="1">
    <source>
        <dbReference type="Pfam" id="PF06985"/>
    </source>
</evidence>
<dbReference type="Pfam" id="PF06985">
    <property type="entry name" value="HET"/>
    <property type="match status" value="1"/>
</dbReference>